<reference evidence="1 2" key="1">
    <citation type="submission" date="2018-10" db="EMBL/GenBank/DDBJ databases">
        <title>Co-occurring genomic capacity for anaerobic methane metabolism and dissimilatory sulfite reduction discovered in the Korarchaeota.</title>
        <authorList>
            <person name="Mckay L.J."/>
            <person name="Dlakic M."/>
            <person name="Fields M.W."/>
            <person name="Delmont T.O."/>
            <person name="Eren A.M."/>
            <person name="Jay Z.J."/>
            <person name="Klingelsmith K.B."/>
            <person name="Rusch D.B."/>
            <person name="Inskeep W.P."/>
        </authorList>
    </citation>
    <scope>NUCLEOTIDE SEQUENCE [LARGE SCALE GENOMIC DNA]</scope>
    <source>
        <strain evidence="1 2">MDKW</strain>
    </source>
</reference>
<name>A0A429GF07_9CREN</name>
<proteinExistence type="predicted"/>
<dbReference type="AlphaFoldDB" id="A0A429GF07"/>
<accession>A0A429GF07</accession>
<sequence>MHGLLSVIEDDLADGRAPDERILKRAIKRIRKIRKDENMSLLLTSSIPLSFLLEDEGSEAALKEMRKAIERTIIMSKFRGIRSKIGLNRPTRYVMTYPIEKAAKAFEFIEGIKPVVLTAPHSSPPLQDKKITAIAREIARISGAHLLLSKVSRIFVDYNRYSSRIYPARVFLERVILEKRIKGIIDLHSSNRLEYDVEIGCFSGQTIPRSVLKTLEECLKSNGVKYTKEGRFGGDIVWFHSILPDAWGVQVEISTNARENRVVKALINFVERL</sequence>
<evidence type="ECO:0000313" key="1">
    <source>
        <dbReference type="EMBL" id="RSN72384.1"/>
    </source>
</evidence>
<dbReference type="Proteomes" id="UP000277582">
    <property type="component" value="Unassembled WGS sequence"/>
</dbReference>
<evidence type="ECO:0000313" key="2">
    <source>
        <dbReference type="Proteomes" id="UP000277582"/>
    </source>
</evidence>
<gene>
    <name evidence="1" type="ORF">D6D85_13940</name>
</gene>
<comment type="caution">
    <text evidence="1">The sequence shown here is derived from an EMBL/GenBank/DDBJ whole genome shotgun (WGS) entry which is preliminary data.</text>
</comment>
<dbReference type="EMBL" id="RCOS01000156">
    <property type="protein sequence ID" value="RSN72384.1"/>
    <property type="molecule type" value="Genomic_DNA"/>
</dbReference>
<dbReference type="SUPFAM" id="SSF53187">
    <property type="entry name" value="Zn-dependent exopeptidases"/>
    <property type="match status" value="1"/>
</dbReference>
<keyword evidence="2" id="KW-1185">Reference proteome</keyword>
<protein>
    <submittedName>
        <fullName evidence="1">Uncharacterized protein</fullName>
    </submittedName>
</protein>
<organism evidence="1 2">
    <name type="scientific">Candidatus Methanodesulfokora washburnensis</name>
    <dbReference type="NCBI Taxonomy" id="2478471"/>
    <lineage>
        <taxon>Archaea</taxon>
        <taxon>Thermoproteota</taxon>
        <taxon>Candidatus Korarchaeia</taxon>
        <taxon>Candidatus Korarchaeia incertae sedis</taxon>
        <taxon>Candidatus Methanodesulfokora</taxon>
    </lineage>
</organism>